<dbReference type="EC" id="5.4.99.5" evidence="1"/>
<dbReference type="InterPro" id="IPR002701">
    <property type="entry name" value="CM_II_prokaryot"/>
</dbReference>
<dbReference type="AlphaFoldDB" id="Q3ANU0"/>
<sequence length="108" mass="12433">MSTDSSTKNAAHWQELEAWRKKIDAIDRQLAGLLCQRLECARNIISLKAQIGEEVLQPEREKEVLNNVLSQADSPITEKALSAIYQAIIEESRKFQHEWKNSSQQLER</sequence>
<dbReference type="HOGENOM" id="CLU_131518_3_1_10"/>
<evidence type="ECO:0000256" key="1">
    <source>
        <dbReference type="ARBA" id="ARBA00012404"/>
    </source>
</evidence>
<evidence type="ECO:0000256" key="2">
    <source>
        <dbReference type="ARBA" id="ARBA00023235"/>
    </source>
</evidence>
<dbReference type="KEGG" id="cch:Cag_0046"/>
<dbReference type="PROSITE" id="PS51168">
    <property type="entry name" value="CHORISMATE_MUT_2"/>
    <property type="match status" value="1"/>
</dbReference>
<gene>
    <name evidence="4" type="ordered locus">Cag_0046</name>
</gene>
<keyword evidence="2 4" id="KW-0413">Isomerase</keyword>
<dbReference type="OrthoDB" id="1495154at2"/>
<proteinExistence type="predicted"/>
<dbReference type="eggNOG" id="COG1605">
    <property type="taxonomic scope" value="Bacteria"/>
</dbReference>
<dbReference type="PANTHER" id="PTHR38041:SF1">
    <property type="entry name" value="CHORISMATE MUTASE"/>
    <property type="match status" value="1"/>
</dbReference>
<organism evidence="4">
    <name type="scientific">Chlorobium chlorochromatii (strain CaD3)</name>
    <dbReference type="NCBI Taxonomy" id="340177"/>
    <lineage>
        <taxon>Bacteria</taxon>
        <taxon>Pseudomonadati</taxon>
        <taxon>Chlorobiota</taxon>
        <taxon>Chlorobiia</taxon>
        <taxon>Chlorobiales</taxon>
        <taxon>Chlorobiaceae</taxon>
        <taxon>Chlorobium/Pelodictyon group</taxon>
        <taxon>Chlorobium</taxon>
    </lineage>
</organism>
<dbReference type="GO" id="GO:0046417">
    <property type="term" value="P:chorismate metabolic process"/>
    <property type="evidence" value="ECO:0007669"/>
    <property type="project" value="InterPro"/>
</dbReference>
<dbReference type="GO" id="GO:0004106">
    <property type="term" value="F:chorismate mutase activity"/>
    <property type="evidence" value="ECO:0007669"/>
    <property type="project" value="UniProtKB-EC"/>
</dbReference>
<evidence type="ECO:0000313" key="4">
    <source>
        <dbReference type="EMBL" id="ABB27325.1"/>
    </source>
</evidence>
<dbReference type="SMART" id="SM00830">
    <property type="entry name" value="CM_2"/>
    <property type="match status" value="1"/>
</dbReference>
<dbReference type="Pfam" id="PF01817">
    <property type="entry name" value="CM_2"/>
    <property type="match status" value="1"/>
</dbReference>
<dbReference type="EMBL" id="CP000108">
    <property type="protein sequence ID" value="ABB27325.1"/>
    <property type="molecule type" value="Genomic_DNA"/>
</dbReference>
<protein>
    <recommendedName>
        <fullName evidence="1">chorismate mutase</fullName>
        <ecNumber evidence="1">5.4.99.5</ecNumber>
    </recommendedName>
</protein>
<dbReference type="GO" id="GO:0009697">
    <property type="term" value="P:salicylic acid biosynthetic process"/>
    <property type="evidence" value="ECO:0007669"/>
    <property type="project" value="TreeGrafter"/>
</dbReference>
<dbReference type="InterPro" id="IPR036979">
    <property type="entry name" value="CM_dom_sf"/>
</dbReference>
<dbReference type="Gene3D" id="1.20.59.10">
    <property type="entry name" value="Chorismate mutase"/>
    <property type="match status" value="1"/>
</dbReference>
<dbReference type="InterPro" id="IPR036263">
    <property type="entry name" value="Chorismate_II_sf"/>
</dbReference>
<dbReference type="InterPro" id="IPR051331">
    <property type="entry name" value="Chorismate_mutase-related"/>
</dbReference>
<dbReference type="STRING" id="340177.Cag_0046"/>
<feature type="domain" description="Chorismate mutase" evidence="3">
    <location>
        <begin position="10"/>
        <end position="100"/>
    </location>
</feature>
<evidence type="ECO:0000259" key="3">
    <source>
        <dbReference type="PROSITE" id="PS51168"/>
    </source>
</evidence>
<name>Q3ANU0_CHLCH</name>
<dbReference type="SUPFAM" id="SSF48600">
    <property type="entry name" value="Chorismate mutase II"/>
    <property type="match status" value="1"/>
</dbReference>
<dbReference type="PANTHER" id="PTHR38041">
    <property type="entry name" value="CHORISMATE MUTASE"/>
    <property type="match status" value="1"/>
</dbReference>
<accession>Q3ANU0</accession>
<reference evidence="4" key="1">
    <citation type="submission" date="2005-08" db="EMBL/GenBank/DDBJ databases">
        <title>Complete sequence of Chlorobium chlorochromatii CaD3.</title>
        <authorList>
            <person name="Copeland A."/>
            <person name="Lucas S."/>
            <person name="Lapidus A."/>
            <person name="Barry K."/>
            <person name="Detter J.C."/>
            <person name="Glavina T."/>
            <person name="Hammon N."/>
            <person name="Israni S."/>
            <person name="Pitluck S."/>
            <person name="Bryant D."/>
            <person name="Schmutz J."/>
            <person name="Larimer F."/>
            <person name="Land M."/>
            <person name="Kyrpides N."/>
            <person name="Ivanova N."/>
            <person name="Richardson P."/>
        </authorList>
    </citation>
    <scope>NUCLEOTIDE SEQUENCE [LARGE SCALE GENOMIC DNA]</scope>
    <source>
        <strain evidence="4">CaD3</strain>
    </source>
</reference>